<dbReference type="EMBL" id="JBGBPQ010000024">
    <property type="protein sequence ID" value="KAL1499978.1"/>
    <property type="molecule type" value="Genomic_DNA"/>
</dbReference>
<evidence type="ECO:0000313" key="3">
    <source>
        <dbReference type="Proteomes" id="UP001515480"/>
    </source>
</evidence>
<reference evidence="2 3" key="1">
    <citation type="journal article" date="2024" name="Science">
        <title>Giant polyketide synthase enzymes in the biosynthesis of giant marine polyether toxins.</title>
        <authorList>
            <person name="Fallon T.R."/>
            <person name="Shende V.V."/>
            <person name="Wierzbicki I.H."/>
            <person name="Pendleton A.L."/>
            <person name="Watervoot N.F."/>
            <person name="Auber R.P."/>
            <person name="Gonzalez D.J."/>
            <person name="Wisecaver J.H."/>
            <person name="Moore B.S."/>
        </authorList>
    </citation>
    <scope>NUCLEOTIDE SEQUENCE [LARGE SCALE GENOMIC DNA]</scope>
    <source>
        <strain evidence="2 3">12B1</strain>
    </source>
</reference>
<name>A0AB34IM02_PRYPA</name>
<evidence type="ECO:0000256" key="1">
    <source>
        <dbReference type="SAM" id="MobiDB-lite"/>
    </source>
</evidence>
<feature type="compositionally biased region" description="Basic and acidic residues" evidence="1">
    <location>
        <begin position="53"/>
        <end position="64"/>
    </location>
</feature>
<dbReference type="AlphaFoldDB" id="A0AB34IM02"/>
<evidence type="ECO:0000313" key="2">
    <source>
        <dbReference type="EMBL" id="KAL1499978.1"/>
    </source>
</evidence>
<comment type="caution">
    <text evidence="2">The sequence shown here is derived from an EMBL/GenBank/DDBJ whole genome shotgun (WGS) entry which is preliminary data.</text>
</comment>
<protein>
    <submittedName>
        <fullName evidence="2">Uncharacterized protein</fullName>
    </submittedName>
</protein>
<feature type="region of interest" description="Disordered" evidence="1">
    <location>
        <begin position="33"/>
        <end position="66"/>
    </location>
</feature>
<dbReference type="Proteomes" id="UP001515480">
    <property type="component" value="Unassembled WGS sequence"/>
</dbReference>
<keyword evidence="3" id="KW-1185">Reference proteome</keyword>
<organism evidence="2 3">
    <name type="scientific">Prymnesium parvum</name>
    <name type="common">Toxic golden alga</name>
    <dbReference type="NCBI Taxonomy" id="97485"/>
    <lineage>
        <taxon>Eukaryota</taxon>
        <taxon>Haptista</taxon>
        <taxon>Haptophyta</taxon>
        <taxon>Prymnesiophyceae</taxon>
        <taxon>Prymnesiales</taxon>
        <taxon>Prymnesiaceae</taxon>
        <taxon>Prymnesium</taxon>
    </lineage>
</organism>
<accession>A0AB34IM02</accession>
<sequence length="171" mass="19584">MESHTFKLLSSRRDTKLVLLVNIRDKQTRKCSTQQETHTHAVGRAGRCPRRGGKTERRQGRDIPAHAPAPIMQRKTFKQLGTLTVQATQLANQRLSLSSEELLKAAEKERERLEEIGELDIVGDRQPKNPPPLDESLVGRQLDIHWRYWRILCLVKGERRSRFSCGVKAPS</sequence>
<proteinExistence type="predicted"/>
<gene>
    <name evidence="2" type="ORF">AB1Y20_012657</name>
</gene>